<dbReference type="InterPro" id="IPR050114">
    <property type="entry name" value="UPF0173_UPF0282_UlaG_hydrolase"/>
</dbReference>
<dbReference type="InterPro" id="IPR036866">
    <property type="entry name" value="RibonucZ/Hydroxyglut_hydro"/>
</dbReference>
<dbReference type="RefSeq" id="WP_245852087.1">
    <property type="nucleotide sequence ID" value="NZ_PDJJ01000001.1"/>
</dbReference>
<dbReference type="Proteomes" id="UP000224130">
    <property type="component" value="Unassembled WGS sequence"/>
</dbReference>
<dbReference type="PANTHER" id="PTHR43546:SF3">
    <property type="entry name" value="UPF0173 METAL-DEPENDENT HYDROLASE MJ1163"/>
    <property type="match status" value="1"/>
</dbReference>
<keyword evidence="3" id="KW-1185">Reference proteome</keyword>
<dbReference type="InterPro" id="IPR001279">
    <property type="entry name" value="Metallo-B-lactamas"/>
</dbReference>
<evidence type="ECO:0000259" key="1">
    <source>
        <dbReference type="SMART" id="SM00849"/>
    </source>
</evidence>
<protein>
    <submittedName>
        <fullName evidence="2">L-ascorbate metabolism protein UlaG (Beta-lactamase superfamily)</fullName>
    </submittedName>
</protein>
<proteinExistence type="predicted"/>
<name>A0A2A9EUL5_9MICO</name>
<comment type="caution">
    <text evidence="2">The sequence shown here is derived from an EMBL/GenBank/DDBJ whole genome shotgun (WGS) entry which is preliminary data.</text>
</comment>
<dbReference type="EMBL" id="PDJJ01000001">
    <property type="protein sequence ID" value="PFG41925.1"/>
    <property type="molecule type" value="Genomic_DNA"/>
</dbReference>
<dbReference type="SUPFAM" id="SSF56281">
    <property type="entry name" value="Metallo-hydrolase/oxidoreductase"/>
    <property type="match status" value="1"/>
</dbReference>
<dbReference type="Pfam" id="PF13483">
    <property type="entry name" value="Lactamase_B_3"/>
    <property type="match status" value="1"/>
</dbReference>
<accession>A0A2A9EUL5</accession>
<organism evidence="2 3">
    <name type="scientific">Isoptericola jiangsuensis</name>
    <dbReference type="NCBI Taxonomy" id="548579"/>
    <lineage>
        <taxon>Bacteria</taxon>
        <taxon>Bacillati</taxon>
        <taxon>Actinomycetota</taxon>
        <taxon>Actinomycetes</taxon>
        <taxon>Micrococcales</taxon>
        <taxon>Promicromonosporaceae</taxon>
        <taxon>Isoptericola</taxon>
    </lineage>
</organism>
<dbReference type="Gene3D" id="3.60.15.10">
    <property type="entry name" value="Ribonuclease Z/Hydroxyacylglutathione hydrolase-like"/>
    <property type="match status" value="1"/>
</dbReference>
<dbReference type="AlphaFoldDB" id="A0A2A9EUL5"/>
<feature type="domain" description="Metallo-beta-lactamase" evidence="1">
    <location>
        <begin position="10"/>
        <end position="181"/>
    </location>
</feature>
<evidence type="ECO:0000313" key="3">
    <source>
        <dbReference type="Proteomes" id="UP000224130"/>
    </source>
</evidence>
<dbReference type="PANTHER" id="PTHR43546">
    <property type="entry name" value="UPF0173 METAL-DEPENDENT HYDROLASE MJ1163-RELATED"/>
    <property type="match status" value="1"/>
</dbReference>
<dbReference type="SMART" id="SM00849">
    <property type="entry name" value="Lactamase_B"/>
    <property type="match status" value="1"/>
</dbReference>
<reference evidence="2 3" key="1">
    <citation type="submission" date="2017-10" db="EMBL/GenBank/DDBJ databases">
        <title>Sequencing the genomes of 1000 actinobacteria strains.</title>
        <authorList>
            <person name="Klenk H.-P."/>
        </authorList>
    </citation>
    <scope>NUCLEOTIDE SEQUENCE [LARGE SCALE GENOMIC DNA]</scope>
    <source>
        <strain evidence="2 3">DSM 21863</strain>
    </source>
</reference>
<evidence type="ECO:0000313" key="2">
    <source>
        <dbReference type="EMBL" id="PFG41925.1"/>
    </source>
</evidence>
<gene>
    <name evidence="2" type="ORF">ATJ88_0574</name>
</gene>
<sequence>MTGIELTTWGHAGLRLERDGVRVVLDPGSFTDPAVLDGATAVLVTHGHPDHVVPERLAAVLDARPALTVRAPASVVDALRTAGAPPDRVHEVSPGDVLSVAGLPVRVLGGEHAEVHPQVPVPENVGYLVAGVLHPGDAWTPVPDDATVDVLALPVAGPWVRLGDAVDYAVRVAPRVAVPVHDAVLSDLGKGSVDRIAGGLVDRLLGRETYRRLEPGEALAVTG</sequence>